<protein>
    <recommendedName>
        <fullName evidence="2">Lipocalin/cytosolic fatty-acid binding domain-containing protein</fullName>
    </recommendedName>
</protein>
<dbReference type="InterPro" id="IPR000566">
    <property type="entry name" value="Lipocln_cytosolic_FA-bd_dom"/>
</dbReference>
<dbReference type="HOGENOM" id="CLU_1629209_0_0_1"/>
<proteinExistence type="inferred from homology"/>
<dbReference type="eggNOG" id="KOG4015">
    <property type="taxonomic scope" value="Eukaryota"/>
</dbReference>
<dbReference type="Gene3D" id="2.40.128.20">
    <property type="match status" value="1"/>
</dbReference>
<dbReference type="SUPFAM" id="SSF50814">
    <property type="entry name" value="Lipocalins"/>
    <property type="match status" value="1"/>
</dbReference>
<dbReference type="GO" id="GO:0005829">
    <property type="term" value="C:cytosol"/>
    <property type="evidence" value="ECO:0000318"/>
    <property type="project" value="GO_Central"/>
</dbReference>
<dbReference type="STRING" id="10228.B3S4H3"/>
<dbReference type="PANTHER" id="PTHR11955">
    <property type="entry name" value="FATTY ACID BINDING PROTEIN"/>
    <property type="match status" value="1"/>
</dbReference>
<dbReference type="InterPro" id="IPR000463">
    <property type="entry name" value="Fatty_acid-bd"/>
</dbReference>
<evidence type="ECO:0000259" key="2">
    <source>
        <dbReference type="Pfam" id="PF00061"/>
    </source>
</evidence>
<dbReference type="FunCoup" id="B3S4H3">
    <property type="interactions" value="760"/>
</dbReference>
<dbReference type="OrthoDB" id="354351at2759"/>
<keyword evidence="4" id="KW-1185">Reference proteome</keyword>
<dbReference type="GO" id="GO:0005634">
    <property type="term" value="C:nucleus"/>
    <property type="evidence" value="ECO:0000318"/>
    <property type="project" value="GO_Central"/>
</dbReference>
<dbReference type="InParanoid" id="B3S4H3"/>
<dbReference type="Pfam" id="PF00061">
    <property type="entry name" value="Lipocalin"/>
    <property type="match status" value="1"/>
</dbReference>
<name>B3S4H3_TRIAD</name>
<evidence type="ECO:0000313" key="3">
    <source>
        <dbReference type="EMBL" id="EDV22466.1"/>
    </source>
</evidence>
<comment type="similarity">
    <text evidence="1">Belongs to the calycin superfamily. Fatty-acid binding protein (FABP) family.</text>
</comment>
<dbReference type="PRINTS" id="PR00178">
    <property type="entry name" value="FATTYACIDBP"/>
</dbReference>
<dbReference type="CDD" id="cd00742">
    <property type="entry name" value="FABP"/>
    <property type="match status" value="1"/>
</dbReference>
<reference evidence="3 4" key="1">
    <citation type="journal article" date="2008" name="Nature">
        <title>The Trichoplax genome and the nature of placozoans.</title>
        <authorList>
            <person name="Srivastava M."/>
            <person name="Begovic E."/>
            <person name="Chapman J."/>
            <person name="Putnam N.H."/>
            <person name="Hellsten U."/>
            <person name="Kawashima T."/>
            <person name="Kuo A."/>
            <person name="Mitros T."/>
            <person name="Salamov A."/>
            <person name="Carpenter M.L."/>
            <person name="Signorovitch A.Y."/>
            <person name="Moreno M.A."/>
            <person name="Kamm K."/>
            <person name="Grimwood J."/>
            <person name="Schmutz J."/>
            <person name="Shapiro H."/>
            <person name="Grigoriev I.V."/>
            <person name="Buss L.W."/>
            <person name="Schierwater B."/>
            <person name="Dellaporta S.L."/>
            <person name="Rokhsar D.S."/>
        </authorList>
    </citation>
    <scope>NUCLEOTIDE SEQUENCE [LARGE SCALE GENOMIC DNA]</scope>
    <source>
        <strain evidence="3 4">Grell-BS-1999</strain>
    </source>
</reference>
<accession>B3S4H3</accession>
<dbReference type="EMBL" id="DS985249">
    <property type="protein sequence ID" value="EDV22466.1"/>
    <property type="molecule type" value="Genomic_DNA"/>
</dbReference>
<evidence type="ECO:0000313" key="4">
    <source>
        <dbReference type="Proteomes" id="UP000009022"/>
    </source>
</evidence>
<dbReference type="GO" id="GO:0005504">
    <property type="term" value="F:fatty acid binding"/>
    <property type="evidence" value="ECO:0000318"/>
    <property type="project" value="GO_Central"/>
</dbReference>
<dbReference type="KEGG" id="tad:TRIADDRAFT_59085"/>
<gene>
    <name evidence="3" type="ORF">TRIADDRAFT_59085</name>
</gene>
<feature type="domain" description="Lipocalin/cytosolic fatty-acid binding" evidence="2">
    <location>
        <begin position="11"/>
        <end position="108"/>
    </location>
</feature>
<dbReference type="GeneID" id="6756223"/>
<dbReference type="PhylomeDB" id="B3S4H3"/>
<dbReference type="GO" id="GO:0015908">
    <property type="term" value="P:fatty acid transport"/>
    <property type="evidence" value="ECO:0000318"/>
    <property type="project" value="GO_Central"/>
</dbReference>
<dbReference type="Proteomes" id="UP000009022">
    <property type="component" value="Unassembled WGS sequence"/>
</dbReference>
<evidence type="ECO:0000256" key="1">
    <source>
        <dbReference type="ARBA" id="ARBA00008390"/>
    </source>
</evidence>
<organism evidence="3 4">
    <name type="scientific">Trichoplax adhaerens</name>
    <name type="common">Trichoplax reptans</name>
    <dbReference type="NCBI Taxonomy" id="10228"/>
    <lineage>
        <taxon>Eukaryota</taxon>
        <taxon>Metazoa</taxon>
        <taxon>Placozoa</taxon>
        <taxon>Uniplacotomia</taxon>
        <taxon>Trichoplacea</taxon>
        <taxon>Trichoplacidae</taxon>
        <taxon>Trichoplax</taxon>
    </lineage>
</organism>
<dbReference type="CTD" id="6756223"/>
<dbReference type="InterPro" id="IPR012674">
    <property type="entry name" value="Calycin"/>
</dbReference>
<sequence>MAEFNSENPLVGKWRLDRTENFDDYLKATGINIIKRQLAKKTSHVEQTIQCQESNKVYIKIWSRVLTKTDTYILGEEIDEELLEGEKVKGTMTYEDGKLLDSIKGSKKPCFNSRVMEGSQMVHFLADTERSRHLVIFNKLFILRRNLHTMAFPITDFGHVGSS</sequence>
<dbReference type="AlphaFoldDB" id="B3S4H3"/>
<dbReference type="RefSeq" id="XP_002115010.1">
    <property type="nucleotide sequence ID" value="XM_002114974.1"/>
</dbReference>
<dbReference type="InterPro" id="IPR031259">
    <property type="entry name" value="ILBP"/>
</dbReference>